<accession>A0ABQ5N2L3</accession>
<comment type="similarity">
    <text evidence="2">Belongs to the ROK (NagC/XylR) family.</text>
</comment>
<proteinExistence type="inferred from homology"/>
<dbReference type="PANTHER" id="PTHR18964:SF149">
    <property type="entry name" value="BIFUNCTIONAL UDP-N-ACETYLGLUCOSAMINE 2-EPIMERASE_N-ACETYLMANNOSAMINE KINASE"/>
    <property type="match status" value="1"/>
</dbReference>
<comment type="function">
    <text evidence="1">Transcriptional repressor of xylose-utilizing enzymes.</text>
</comment>
<keyword evidence="4" id="KW-0723">Serine/threonine-protein kinase</keyword>
<protein>
    <submittedName>
        <fullName evidence="4">Serine/threonine protein kinase</fullName>
    </submittedName>
</protein>
<dbReference type="GO" id="GO:0004674">
    <property type="term" value="F:protein serine/threonine kinase activity"/>
    <property type="evidence" value="ECO:0007669"/>
    <property type="project" value="UniProtKB-KW"/>
</dbReference>
<dbReference type="Gene3D" id="1.10.10.10">
    <property type="entry name" value="Winged helix-like DNA-binding domain superfamily/Winged helix DNA-binding domain"/>
    <property type="match status" value="1"/>
</dbReference>
<evidence type="ECO:0000313" key="5">
    <source>
        <dbReference type="Proteomes" id="UP001208567"/>
    </source>
</evidence>
<keyword evidence="3" id="KW-0859">Xylose metabolism</keyword>
<comment type="caution">
    <text evidence="4">The sequence shown here is derived from an EMBL/GenBank/DDBJ whole genome shotgun (WGS) entry which is preliminary data.</text>
</comment>
<reference evidence="4 5" key="1">
    <citation type="journal article" date="2024" name="Int. J. Syst. Evol. Microbiol.">
        <title>Clostridium omnivorum sp. nov., isolated from anoxic soil under the treatment of reductive soil disinfestation.</title>
        <authorList>
            <person name="Ueki A."/>
            <person name="Tonouchi A."/>
            <person name="Kaku N."/>
            <person name="Honma S."/>
            <person name="Ueki K."/>
        </authorList>
    </citation>
    <scope>NUCLEOTIDE SEQUENCE [LARGE SCALE GENOMIC DNA]</scope>
    <source>
        <strain evidence="4 5">E14</strain>
    </source>
</reference>
<organism evidence="4 5">
    <name type="scientific">Clostridium omnivorum</name>
    <dbReference type="NCBI Taxonomy" id="1604902"/>
    <lineage>
        <taxon>Bacteria</taxon>
        <taxon>Bacillati</taxon>
        <taxon>Bacillota</taxon>
        <taxon>Clostridia</taxon>
        <taxon>Eubacteriales</taxon>
        <taxon>Clostridiaceae</taxon>
        <taxon>Clostridium</taxon>
    </lineage>
</organism>
<dbReference type="Pfam" id="PF00480">
    <property type="entry name" value="ROK"/>
    <property type="match status" value="1"/>
</dbReference>
<dbReference type="Gene3D" id="3.30.420.40">
    <property type="match status" value="2"/>
</dbReference>
<gene>
    <name evidence="4" type="ORF">bsdE14_08440</name>
</gene>
<name>A0ABQ5N2L3_9CLOT</name>
<evidence type="ECO:0000256" key="1">
    <source>
        <dbReference type="ARBA" id="ARBA00002486"/>
    </source>
</evidence>
<evidence type="ECO:0000256" key="3">
    <source>
        <dbReference type="ARBA" id="ARBA00022629"/>
    </source>
</evidence>
<dbReference type="InterPro" id="IPR000600">
    <property type="entry name" value="ROK"/>
</dbReference>
<dbReference type="SUPFAM" id="SSF53067">
    <property type="entry name" value="Actin-like ATPase domain"/>
    <property type="match status" value="1"/>
</dbReference>
<dbReference type="SUPFAM" id="SSF46785">
    <property type="entry name" value="Winged helix' DNA-binding domain"/>
    <property type="match status" value="1"/>
</dbReference>
<dbReference type="InterPro" id="IPR036388">
    <property type="entry name" value="WH-like_DNA-bd_sf"/>
</dbReference>
<keyword evidence="5" id="KW-1185">Reference proteome</keyword>
<keyword evidence="4" id="KW-0808">Transferase</keyword>
<keyword evidence="3" id="KW-0119">Carbohydrate metabolism</keyword>
<dbReference type="Proteomes" id="UP001208567">
    <property type="component" value="Unassembled WGS sequence"/>
</dbReference>
<evidence type="ECO:0000313" key="4">
    <source>
        <dbReference type="EMBL" id="GLC29434.1"/>
    </source>
</evidence>
<dbReference type="InterPro" id="IPR036390">
    <property type="entry name" value="WH_DNA-bd_sf"/>
</dbReference>
<dbReference type="EMBL" id="BRXR01000001">
    <property type="protein sequence ID" value="GLC29434.1"/>
    <property type="molecule type" value="Genomic_DNA"/>
</dbReference>
<dbReference type="RefSeq" id="WP_264848729.1">
    <property type="nucleotide sequence ID" value="NZ_BRXR01000001.1"/>
</dbReference>
<evidence type="ECO:0000256" key="2">
    <source>
        <dbReference type="ARBA" id="ARBA00006479"/>
    </source>
</evidence>
<dbReference type="InterPro" id="IPR043129">
    <property type="entry name" value="ATPase_NBD"/>
</dbReference>
<dbReference type="PANTHER" id="PTHR18964">
    <property type="entry name" value="ROK (REPRESSOR, ORF, KINASE) FAMILY"/>
    <property type="match status" value="1"/>
</dbReference>
<keyword evidence="4" id="KW-0418">Kinase</keyword>
<dbReference type="Pfam" id="PF13412">
    <property type="entry name" value="HTH_24"/>
    <property type="match status" value="1"/>
</dbReference>
<sequence length="408" mass="45292">MDTTTGKNMATVKLQNRQSILNILKNYGAISRADIAKKLNLTPAAITIIVNDLVKEGVIQEVGQLEEEDKRSGRKKVLIDINYDFKYVIGINIESDYINIGVSNIKCETKVFKRFPIGEVKIPEEFLENVASYCMNMLWKENILKEDILGVGVGIVGHVEDEQGISKQAFGLWKKSVPIKKILEKHLGIPVVVGNNVRTLALGELDYNSKANVDNMMFIKYGPGIGAALIINNELYNGSYNSPGEIGHSIVDYNGKKCSCGRHGCLETLVSQKALIEEISPSFSKEATPILYELASGDIDNLSLRLIAKAAEMGGKTEGELFDKALYFTAVVIGNSVSLYDPHRVVLYGEVFKYDFIVNKLKEHLNNLFVDIEWDKIIDLSVLNNKSNFIGAVALALREFFYKTGAII</sequence>